<dbReference type="OrthoDB" id="27073at2759"/>
<comment type="pathway">
    <text evidence="1">Protein modification; protein ubiquitination.</text>
</comment>
<dbReference type="GO" id="GO:0006511">
    <property type="term" value="P:ubiquitin-dependent protein catabolic process"/>
    <property type="evidence" value="ECO:0007669"/>
    <property type="project" value="InterPro"/>
</dbReference>
<dbReference type="Proteomes" id="UP000193642">
    <property type="component" value="Unassembled WGS sequence"/>
</dbReference>
<dbReference type="SUPFAM" id="SSF75632">
    <property type="entry name" value="Cullin homology domain"/>
    <property type="match status" value="1"/>
</dbReference>
<keyword evidence="3" id="KW-1017">Isopeptide bond</keyword>
<reference evidence="10 11" key="1">
    <citation type="submission" date="2016-07" db="EMBL/GenBank/DDBJ databases">
        <title>Pervasive Adenine N6-methylation of Active Genes in Fungi.</title>
        <authorList>
            <consortium name="DOE Joint Genome Institute"/>
            <person name="Mondo S.J."/>
            <person name="Dannebaum R.O."/>
            <person name="Kuo R.C."/>
            <person name="Labutti K."/>
            <person name="Haridas S."/>
            <person name="Kuo A."/>
            <person name="Salamov A."/>
            <person name="Ahrendt S.R."/>
            <person name="Lipzen A."/>
            <person name="Sullivan W."/>
            <person name="Andreopoulos W.B."/>
            <person name="Clum A."/>
            <person name="Lindquist E."/>
            <person name="Daum C."/>
            <person name="Ramamoorthy G.K."/>
            <person name="Gryganskyi A."/>
            <person name="Culley D."/>
            <person name="Magnuson J.K."/>
            <person name="James T.Y."/>
            <person name="O'Malley M.A."/>
            <person name="Stajich J.E."/>
            <person name="Spatafora J.W."/>
            <person name="Visel A."/>
            <person name="Grigoriev I.V."/>
        </authorList>
    </citation>
    <scope>NUCLEOTIDE SEQUENCE [LARGE SCALE GENOMIC DNA]</scope>
    <source>
        <strain evidence="10 11">JEL800</strain>
    </source>
</reference>
<dbReference type="InterPro" id="IPR001373">
    <property type="entry name" value="Cullin_N"/>
</dbReference>
<dbReference type="GO" id="GO:0031461">
    <property type="term" value="C:cullin-RING ubiquitin ligase complex"/>
    <property type="evidence" value="ECO:0007669"/>
    <property type="project" value="InterPro"/>
</dbReference>
<gene>
    <name evidence="10" type="ORF">BCR33DRAFT_722163</name>
</gene>
<dbReference type="Pfam" id="PF26557">
    <property type="entry name" value="Cullin_AB"/>
    <property type="match status" value="1"/>
</dbReference>
<dbReference type="Gene3D" id="1.10.10.10">
    <property type="entry name" value="Winged helix-like DNA-binding domain superfamily/Winged helix DNA-binding domain"/>
    <property type="match status" value="1"/>
</dbReference>
<dbReference type="InterPro" id="IPR059120">
    <property type="entry name" value="Cullin-like_AB"/>
</dbReference>
<name>A0A1Y2BNN0_9FUNG</name>
<dbReference type="GO" id="GO:0031625">
    <property type="term" value="F:ubiquitin protein ligase binding"/>
    <property type="evidence" value="ECO:0007669"/>
    <property type="project" value="InterPro"/>
</dbReference>
<dbReference type="Pfam" id="PF10557">
    <property type="entry name" value="Cullin_Nedd8"/>
    <property type="match status" value="1"/>
</dbReference>
<evidence type="ECO:0000256" key="3">
    <source>
        <dbReference type="ARBA" id="ARBA00022499"/>
    </source>
</evidence>
<dbReference type="InterPro" id="IPR016159">
    <property type="entry name" value="Cullin_repeat-like_dom_sf"/>
</dbReference>
<keyword evidence="4" id="KW-0833">Ubl conjugation pathway</keyword>
<dbReference type="Gene3D" id="3.30.230.130">
    <property type="entry name" value="Cullin, Chain C, Domain 2"/>
    <property type="match status" value="1"/>
</dbReference>
<dbReference type="InterPro" id="IPR045093">
    <property type="entry name" value="Cullin"/>
</dbReference>
<dbReference type="EMBL" id="MCGO01000056">
    <property type="protein sequence ID" value="ORY36360.1"/>
    <property type="molecule type" value="Genomic_DNA"/>
</dbReference>
<dbReference type="FunFam" id="1.20.1310.10:FF:000014">
    <property type="entry name" value="Cullin 5"/>
    <property type="match status" value="1"/>
</dbReference>
<dbReference type="Gene3D" id="1.20.1310.10">
    <property type="entry name" value="Cullin Repeats"/>
    <property type="match status" value="4"/>
</dbReference>
<dbReference type="InterPro" id="IPR036317">
    <property type="entry name" value="Cullin_homology_sf"/>
</dbReference>
<keyword evidence="11" id="KW-1185">Reference proteome</keyword>
<dbReference type="FunFam" id="1.10.10.10:FF:000014">
    <property type="entry name" value="Cullin 1"/>
    <property type="match status" value="1"/>
</dbReference>
<evidence type="ECO:0000313" key="11">
    <source>
        <dbReference type="Proteomes" id="UP000193642"/>
    </source>
</evidence>
<evidence type="ECO:0000256" key="8">
    <source>
        <dbReference type="RuleBase" id="RU003829"/>
    </source>
</evidence>
<dbReference type="GO" id="GO:0005634">
    <property type="term" value="C:nucleus"/>
    <property type="evidence" value="ECO:0007669"/>
    <property type="project" value="UniProtKB-ARBA"/>
</dbReference>
<dbReference type="InterPro" id="IPR036390">
    <property type="entry name" value="WH_DNA-bd_sf"/>
</dbReference>
<dbReference type="STRING" id="329046.A0A1Y2BNN0"/>
<sequence>MSLRPKRVDFDATVGSLLVFCDALFGSGSGSGTSKEGNGSSNTNDEGSSFMDPFQQVYDLCTAFPKPFDDRLFDALGGFLVAKVEATRERILDHDDLVSAYALEWSRFRTAATYLDKICEYLNKIIAKKKSPSPFNTSAASMASRRLGGMAGSVSSGGGGADKVLPIKFDKQRVESLAYLVWKEFVLNNLKKRHSNRLLDQVFDFVTQDRDGVPAVGGAVIIAVESFVQVNEYMPQQLQYYIEEYEQNYLNATRQYYTAESNTLISTLDISSYMKKITSRLAEEESRSSRFCHVTSHEKVKKECEAQCIAAHQKRIYNEFEGMLKTEKFDDAQLTYSLMLRIPDGISPMLEIMQKHVISLGKDVVDRLRVGAQKDPRDFITALIELHERYTAICAKYFNNDAFFGAAIDKAFRSIVNESYENASQNFPELLSRYCDGLLKKSAKSALSESELEERISRVIIVFKYLNEKDIFQKFYSRMLAKRLIYSMSVSDDMEMNLISGLKAVCGVEYTTKLQRMFTDITLSHDLNKRFQASTERAGVNLGLDFSVYVLTQGSWPLTGSSLGFHIPEELEKSMTRFSEFYMNAHNGRKLTWMFHLSKADVRLTHLDKKYELNVSLHQLGILLLFNPVESITVAEMAVAVKLSEDDVRKIAKALIDLEVLSVSNPAMSSDSVVSVNYKFTNKRTKLKVSAATASESVAQESESTRTAVDEDRKIFLQATIVRILKSRKVIAHTQLVQQVIEHSKGRFLPSVPLIKKGVEQLIEKGYMERSPDRKDQYVYIA</sequence>
<dbReference type="InterPro" id="IPR019559">
    <property type="entry name" value="Cullin_neddylation_domain"/>
</dbReference>
<evidence type="ECO:0000256" key="7">
    <source>
        <dbReference type="PROSITE-ProRule" id="PRU00330"/>
    </source>
</evidence>
<dbReference type="SUPFAM" id="SSF46785">
    <property type="entry name" value="Winged helix' DNA-binding domain"/>
    <property type="match status" value="1"/>
</dbReference>
<evidence type="ECO:0000256" key="1">
    <source>
        <dbReference type="ARBA" id="ARBA00004906"/>
    </source>
</evidence>
<evidence type="ECO:0000313" key="10">
    <source>
        <dbReference type="EMBL" id="ORY36360.1"/>
    </source>
</evidence>
<dbReference type="FunFam" id="3.30.230.130:FF:000003">
    <property type="entry name" value="Cullin 2"/>
    <property type="match status" value="1"/>
</dbReference>
<evidence type="ECO:0000256" key="4">
    <source>
        <dbReference type="ARBA" id="ARBA00022786"/>
    </source>
</evidence>
<dbReference type="SMART" id="SM00182">
    <property type="entry name" value="CULLIN"/>
    <property type="match status" value="1"/>
</dbReference>
<evidence type="ECO:0000256" key="5">
    <source>
        <dbReference type="ARBA" id="ARBA00022843"/>
    </source>
</evidence>
<dbReference type="SMART" id="SM00884">
    <property type="entry name" value="Cullin_Nedd8"/>
    <property type="match status" value="1"/>
</dbReference>
<dbReference type="PROSITE" id="PS01256">
    <property type="entry name" value="CULLIN_1"/>
    <property type="match status" value="1"/>
</dbReference>
<dbReference type="InterPro" id="IPR016157">
    <property type="entry name" value="Cullin_CS"/>
</dbReference>
<dbReference type="PANTHER" id="PTHR11932">
    <property type="entry name" value="CULLIN"/>
    <property type="match status" value="1"/>
</dbReference>
<accession>A0A1Y2BNN0</accession>
<dbReference type="InterPro" id="IPR016158">
    <property type="entry name" value="Cullin_homology"/>
</dbReference>
<dbReference type="SUPFAM" id="SSF74788">
    <property type="entry name" value="Cullin repeat-like"/>
    <property type="match status" value="1"/>
</dbReference>
<protein>
    <recommendedName>
        <fullName evidence="6">Cullin-5</fullName>
    </recommendedName>
</protein>
<dbReference type="FunFam" id="1.20.1310.10:FF:000012">
    <property type="entry name" value="Cullin 2"/>
    <property type="match status" value="1"/>
</dbReference>
<evidence type="ECO:0000259" key="9">
    <source>
        <dbReference type="PROSITE" id="PS50069"/>
    </source>
</evidence>
<comment type="caution">
    <text evidence="10">The sequence shown here is derived from an EMBL/GenBank/DDBJ whole genome shotgun (WGS) entry which is preliminary data.</text>
</comment>
<proteinExistence type="inferred from homology"/>
<evidence type="ECO:0000256" key="2">
    <source>
        <dbReference type="ARBA" id="ARBA00006019"/>
    </source>
</evidence>
<organism evidence="10 11">
    <name type="scientific">Rhizoclosmatium globosum</name>
    <dbReference type="NCBI Taxonomy" id="329046"/>
    <lineage>
        <taxon>Eukaryota</taxon>
        <taxon>Fungi</taxon>
        <taxon>Fungi incertae sedis</taxon>
        <taxon>Chytridiomycota</taxon>
        <taxon>Chytridiomycota incertae sedis</taxon>
        <taxon>Chytridiomycetes</taxon>
        <taxon>Chytridiales</taxon>
        <taxon>Chytriomycetaceae</taxon>
        <taxon>Rhizoclosmatium</taxon>
    </lineage>
</organism>
<dbReference type="InterPro" id="IPR036388">
    <property type="entry name" value="WH-like_DNA-bd_sf"/>
</dbReference>
<dbReference type="PROSITE" id="PS50069">
    <property type="entry name" value="CULLIN_2"/>
    <property type="match status" value="1"/>
</dbReference>
<evidence type="ECO:0000256" key="6">
    <source>
        <dbReference type="ARBA" id="ARBA00040451"/>
    </source>
</evidence>
<comment type="similarity">
    <text evidence="2 7 8">Belongs to the cullin family.</text>
</comment>
<keyword evidence="5" id="KW-0832">Ubl conjugation</keyword>
<dbReference type="Pfam" id="PF00888">
    <property type="entry name" value="Cullin"/>
    <property type="match status" value="1"/>
</dbReference>
<feature type="domain" description="Cullin family profile" evidence="9">
    <location>
        <begin position="426"/>
        <end position="656"/>
    </location>
</feature>
<dbReference type="AlphaFoldDB" id="A0A1Y2BNN0"/>